<accession>A0ABS5ZB53</accession>
<dbReference type="PROSITE" id="PS51257">
    <property type="entry name" value="PROKAR_LIPOPROTEIN"/>
    <property type="match status" value="1"/>
</dbReference>
<feature type="repeat" description="TPR" evidence="1">
    <location>
        <begin position="524"/>
        <end position="557"/>
    </location>
</feature>
<comment type="caution">
    <text evidence="2">The sequence shown here is derived from an EMBL/GenBank/DDBJ whole genome shotgun (WGS) entry which is preliminary data.</text>
</comment>
<dbReference type="EMBL" id="JAGSOY010000017">
    <property type="protein sequence ID" value="MBU2711281.1"/>
    <property type="molecule type" value="Genomic_DNA"/>
</dbReference>
<evidence type="ECO:0000313" key="3">
    <source>
        <dbReference type="Proteomes" id="UP000690515"/>
    </source>
</evidence>
<dbReference type="InterPro" id="IPR019734">
    <property type="entry name" value="TPR_rpt"/>
</dbReference>
<sequence>MTTLRNGTLLITVTLCATLAGCTGLKPSENKETSQQTEAPPTASFSPDTLYALLLAELANKQQRFDIGLGNYLREAQKTKDPGVAERAYQIAQYIGAKQAALQAASLWSETDPQNTRALQAKAIHLSYNGQFETALQAMLDSLALDGETHFDFIALNAAELPNSERTKLIAMFNKALAKYPENIQLRFAKALLLEQNEQYQQSLELVEEVLDDGKPTPKAINLKGRLLIHLKKYEEAESYLAKALKTHGDDVRLHLLYARTLIHQKKLDEAQTQFTKLQKLSPNDSKIIFSLGLITLENEMYEKAASYFSQLRNDKQLSNAANYYLGRIAEEQKQFDEAIQFYTEVEPSQEFSQAYYQLALILLERNQNKAISDHFNQARKKFPKLSAQLYMIEAEAYSNQQVYPEAKRTLDQALQTEPNHINLRYARAMIAEKMDNLELLEADLRSIIKLDPSNALALNALGYTLANKTSRLQEAKKLIEQAYSITPNDPAVIDSLGWVEFRLGNYQKALTLLRKAFVAFPDHEVAAHLGEVLWAMGNKQEALDVWQKALQEKPDSEILQSTMQRLNVQKP</sequence>
<reference evidence="2 3" key="1">
    <citation type="submission" date="2021-04" db="EMBL/GenBank/DDBJ databases">
        <authorList>
            <person name="Pira H."/>
            <person name="Risdian C."/>
            <person name="Wink J."/>
        </authorList>
    </citation>
    <scope>NUCLEOTIDE SEQUENCE [LARGE SCALE GENOMIC DNA]</scope>
    <source>
        <strain evidence="2 3">WH53</strain>
    </source>
</reference>
<evidence type="ECO:0000256" key="1">
    <source>
        <dbReference type="PROSITE-ProRule" id="PRU00339"/>
    </source>
</evidence>
<name>A0ABS5ZB53_9GAMM</name>
<dbReference type="PANTHER" id="PTHR12558:SF33">
    <property type="entry name" value="BLL7664 PROTEIN"/>
    <property type="match status" value="1"/>
</dbReference>
<protein>
    <submittedName>
        <fullName evidence="2">Tetratricopeptide repeat protein</fullName>
    </submittedName>
</protein>
<dbReference type="PROSITE" id="PS50005">
    <property type="entry name" value="TPR"/>
    <property type="match status" value="2"/>
</dbReference>
<dbReference type="SMART" id="SM00028">
    <property type="entry name" value="TPR"/>
    <property type="match status" value="10"/>
</dbReference>
<keyword evidence="3" id="KW-1185">Reference proteome</keyword>
<dbReference type="Pfam" id="PF13432">
    <property type="entry name" value="TPR_16"/>
    <property type="match status" value="2"/>
</dbReference>
<organism evidence="2 3">
    <name type="scientific">Zooshikella harenae</name>
    <dbReference type="NCBI Taxonomy" id="2827238"/>
    <lineage>
        <taxon>Bacteria</taxon>
        <taxon>Pseudomonadati</taxon>
        <taxon>Pseudomonadota</taxon>
        <taxon>Gammaproteobacteria</taxon>
        <taxon>Oceanospirillales</taxon>
        <taxon>Zooshikellaceae</taxon>
        <taxon>Zooshikella</taxon>
    </lineage>
</organism>
<gene>
    <name evidence="2" type="ORF">KCG35_09430</name>
</gene>
<keyword evidence="1" id="KW-0802">TPR repeat</keyword>
<dbReference type="SUPFAM" id="SSF48452">
    <property type="entry name" value="TPR-like"/>
    <property type="match status" value="4"/>
</dbReference>
<dbReference type="InterPro" id="IPR011990">
    <property type="entry name" value="TPR-like_helical_dom_sf"/>
</dbReference>
<proteinExistence type="predicted"/>
<dbReference type="PANTHER" id="PTHR12558">
    <property type="entry name" value="CELL DIVISION CYCLE 16,23,27"/>
    <property type="match status" value="1"/>
</dbReference>
<feature type="repeat" description="TPR" evidence="1">
    <location>
        <begin position="388"/>
        <end position="421"/>
    </location>
</feature>
<dbReference type="Proteomes" id="UP000690515">
    <property type="component" value="Unassembled WGS sequence"/>
</dbReference>
<evidence type="ECO:0000313" key="2">
    <source>
        <dbReference type="EMBL" id="MBU2711281.1"/>
    </source>
</evidence>
<dbReference type="Gene3D" id="1.25.40.10">
    <property type="entry name" value="Tetratricopeptide repeat domain"/>
    <property type="match status" value="2"/>
</dbReference>
<dbReference type="RefSeq" id="WP_215819443.1">
    <property type="nucleotide sequence ID" value="NZ_JAGSOY010000017.1"/>
</dbReference>
<dbReference type="Pfam" id="PF14559">
    <property type="entry name" value="TPR_19"/>
    <property type="match status" value="1"/>
</dbReference>